<evidence type="ECO:0000313" key="1">
    <source>
        <dbReference type="EMBL" id="SDW91824.1"/>
    </source>
</evidence>
<dbReference type="Proteomes" id="UP000198828">
    <property type="component" value="Unassembled WGS sequence"/>
</dbReference>
<keyword evidence="2" id="KW-1185">Reference proteome</keyword>
<protein>
    <submittedName>
        <fullName evidence="1">Uncharacterized protein</fullName>
    </submittedName>
</protein>
<dbReference type="OrthoDB" id="2034629at2"/>
<evidence type="ECO:0000313" key="2">
    <source>
        <dbReference type="Proteomes" id="UP000198828"/>
    </source>
</evidence>
<dbReference type="AlphaFoldDB" id="A0A1H2XH61"/>
<dbReference type="EMBL" id="FNNG01000005">
    <property type="protein sequence ID" value="SDW91824.1"/>
    <property type="molecule type" value="Genomic_DNA"/>
</dbReference>
<dbReference type="RefSeq" id="WP_093752240.1">
    <property type="nucleotide sequence ID" value="NZ_BSYN01000007.1"/>
</dbReference>
<organism evidence="1 2">
    <name type="scientific">Tepidimicrobium xylanilyticum</name>
    <dbReference type="NCBI Taxonomy" id="1123352"/>
    <lineage>
        <taxon>Bacteria</taxon>
        <taxon>Bacillati</taxon>
        <taxon>Bacillota</taxon>
        <taxon>Tissierellia</taxon>
        <taxon>Tissierellales</taxon>
        <taxon>Tepidimicrobiaceae</taxon>
        <taxon>Tepidimicrobium</taxon>
    </lineage>
</organism>
<sequence length="218" mass="25770">MDLWEKCYISKYPELEIKCKEDYSLNGYDWKQIAKEMVFNRTKEDFSKMVLAHEGILQVVDSLNIRMCKVFNFNLEVTIVLYCGLCNSAGWVDTYDNKRAILFGIDKIARLNWHTIEKLESLVAHELCHVIHFHIRGEDKLPSSIDSNIFNEGIWYLYEEGFAQFFQYKLLDKEVDTRGKEWFDICRANERQLKNLYLKALFDEEKGTQDFLGAGLKY</sequence>
<accession>A0A1H2XH61</accession>
<reference evidence="1 2" key="1">
    <citation type="submission" date="2016-10" db="EMBL/GenBank/DDBJ databases">
        <authorList>
            <person name="de Groot N.N."/>
        </authorList>
    </citation>
    <scope>NUCLEOTIDE SEQUENCE [LARGE SCALE GENOMIC DNA]</scope>
    <source>
        <strain evidence="1 2">DSM 23310</strain>
    </source>
</reference>
<gene>
    <name evidence="1" type="ORF">SAMN05660923_01431</name>
</gene>
<proteinExistence type="predicted"/>
<name>A0A1H2XH61_9FIRM</name>